<name>A0ABW0YMB1_9BACI</name>
<reference evidence="16" key="1">
    <citation type="journal article" date="2019" name="Int. J. Syst. Evol. Microbiol.">
        <title>The Global Catalogue of Microorganisms (GCM) 10K type strain sequencing project: providing services to taxonomists for standard genome sequencing and annotation.</title>
        <authorList>
            <consortium name="The Broad Institute Genomics Platform"/>
            <consortium name="The Broad Institute Genome Sequencing Center for Infectious Disease"/>
            <person name="Wu L."/>
            <person name="Ma J."/>
        </authorList>
    </citation>
    <scope>NUCLEOTIDE SEQUENCE [LARGE SCALE GENOMIC DNA]</scope>
    <source>
        <strain evidence="16">CECT 7184</strain>
    </source>
</reference>
<dbReference type="Gene3D" id="3.40.1190.20">
    <property type="match status" value="1"/>
</dbReference>
<evidence type="ECO:0000256" key="1">
    <source>
        <dbReference type="ARBA" id="ARBA00009879"/>
    </source>
</evidence>
<dbReference type="RefSeq" id="WP_054635641.1">
    <property type="nucleotide sequence ID" value="NZ_JBHSOZ010000005.1"/>
</dbReference>
<accession>A0ABW0YMB1</accession>
<evidence type="ECO:0000256" key="13">
    <source>
        <dbReference type="ARBA" id="ARBA00049293"/>
    </source>
</evidence>
<dbReference type="PANTHER" id="PTHR20858:SF19">
    <property type="entry name" value="PYRIDOXINE KINASE"/>
    <property type="match status" value="1"/>
</dbReference>
<evidence type="ECO:0000256" key="9">
    <source>
        <dbReference type="ARBA" id="ARBA00042307"/>
    </source>
</evidence>
<evidence type="ECO:0000256" key="6">
    <source>
        <dbReference type="ARBA" id="ARBA00022777"/>
    </source>
</evidence>
<comment type="similarity">
    <text evidence="1">Belongs to the ThiD family.</text>
</comment>
<evidence type="ECO:0000256" key="10">
    <source>
        <dbReference type="ARBA" id="ARBA00042348"/>
    </source>
</evidence>
<dbReference type="SUPFAM" id="SSF53613">
    <property type="entry name" value="Ribokinase-like"/>
    <property type="match status" value="1"/>
</dbReference>
<keyword evidence="3" id="KW-0808">Transferase</keyword>
<keyword evidence="6 15" id="KW-0418">Kinase</keyword>
<organism evidence="15 16">
    <name type="scientific">Thalassorhabdus alkalitolerans</name>
    <dbReference type="NCBI Taxonomy" id="2282697"/>
    <lineage>
        <taxon>Bacteria</taxon>
        <taxon>Bacillati</taxon>
        <taxon>Bacillota</taxon>
        <taxon>Bacilli</taxon>
        <taxon>Bacillales</taxon>
        <taxon>Bacillaceae</taxon>
        <taxon>Thalassorhabdus</taxon>
    </lineage>
</organism>
<evidence type="ECO:0000256" key="5">
    <source>
        <dbReference type="ARBA" id="ARBA00022741"/>
    </source>
</evidence>
<evidence type="ECO:0000313" key="16">
    <source>
        <dbReference type="Proteomes" id="UP001596142"/>
    </source>
</evidence>
<sequence length="273" mass="29571">MGLPRVLTIAGSDTSGGAGIQADLKTFQELGVYGMTALTTIVAQNPFKEWQHDVYPQELSVLEAQLDTVLSGIGADAVKTGMLGSKEVIDLAAKKIDEHNIETVVVDPVMVCKGTDEPLNPELDQYLKEVLVPKALLVTPNLFEAAQLSGLNQVSTLEDMKKAAEIIYESGPSFVLIKGGNDIDPDTSIDVFYDGKSFEFVESERINTEYTHGAGCTHSAAITAQLVKGRPMREAIETGKQFASSAIKESFKLNQYVGAVNHTAYRYHSVTKD</sequence>
<dbReference type="CDD" id="cd01169">
    <property type="entry name" value="HMPP_kinase"/>
    <property type="match status" value="1"/>
</dbReference>
<dbReference type="EC" id="2.7.1.35" evidence="2"/>
<keyword evidence="16" id="KW-1185">Reference proteome</keyword>
<evidence type="ECO:0000256" key="11">
    <source>
        <dbReference type="ARBA" id="ARBA00042396"/>
    </source>
</evidence>
<evidence type="ECO:0000256" key="3">
    <source>
        <dbReference type="ARBA" id="ARBA00022679"/>
    </source>
</evidence>
<feature type="domain" description="Pyridoxamine kinase/Phosphomethylpyrimidine kinase" evidence="14">
    <location>
        <begin position="13"/>
        <end position="261"/>
    </location>
</feature>
<dbReference type="InterPro" id="IPR029056">
    <property type="entry name" value="Ribokinase-like"/>
</dbReference>
<dbReference type="EMBL" id="JBHSOZ010000005">
    <property type="protein sequence ID" value="MFC5713610.1"/>
    <property type="molecule type" value="Genomic_DNA"/>
</dbReference>
<keyword evidence="4" id="KW-0479">Metal-binding</keyword>
<dbReference type="InterPro" id="IPR013749">
    <property type="entry name" value="PM/HMP-P_kinase-1"/>
</dbReference>
<evidence type="ECO:0000313" key="15">
    <source>
        <dbReference type="EMBL" id="MFC5713610.1"/>
    </source>
</evidence>
<protein>
    <recommendedName>
        <fullName evidence="2">pyridoxal kinase</fullName>
        <ecNumber evidence="2">2.7.1.35</ecNumber>
    </recommendedName>
    <alternativeName>
        <fullName evidence="10">PN/PL/PM kinase</fullName>
    </alternativeName>
    <alternativeName>
        <fullName evidence="11">Pyridoxal kinase</fullName>
    </alternativeName>
    <alternativeName>
        <fullName evidence="9">Pyridoxamine kinase</fullName>
    </alternativeName>
    <alternativeName>
        <fullName evidence="12">Vitamin B6 kinase</fullName>
    </alternativeName>
</protein>
<proteinExistence type="inferred from homology"/>
<comment type="catalytic activity">
    <reaction evidence="13">
        <text>pyridoxal + ATP = pyridoxal 5'-phosphate + ADP + H(+)</text>
        <dbReference type="Rhea" id="RHEA:10224"/>
        <dbReference type="ChEBI" id="CHEBI:15378"/>
        <dbReference type="ChEBI" id="CHEBI:17310"/>
        <dbReference type="ChEBI" id="CHEBI:30616"/>
        <dbReference type="ChEBI" id="CHEBI:456216"/>
        <dbReference type="ChEBI" id="CHEBI:597326"/>
        <dbReference type="EC" id="2.7.1.35"/>
    </reaction>
</comment>
<comment type="caution">
    <text evidence="15">The sequence shown here is derived from an EMBL/GenBank/DDBJ whole genome shotgun (WGS) entry which is preliminary data.</text>
</comment>
<dbReference type="Proteomes" id="UP001596142">
    <property type="component" value="Unassembled WGS sequence"/>
</dbReference>
<evidence type="ECO:0000256" key="4">
    <source>
        <dbReference type="ARBA" id="ARBA00022723"/>
    </source>
</evidence>
<keyword evidence="8" id="KW-0460">Magnesium</keyword>
<keyword evidence="5" id="KW-0547">Nucleotide-binding</keyword>
<gene>
    <name evidence="15" type="primary">pdxK</name>
    <name evidence="15" type="ORF">ACFPU1_12525</name>
</gene>
<keyword evidence="7" id="KW-0067">ATP-binding</keyword>
<dbReference type="GO" id="GO:0016301">
    <property type="term" value="F:kinase activity"/>
    <property type="evidence" value="ECO:0007669"/>
    <property type="project" value="UniProtKB-KW"/>
</dbReference>
<dbReference type="Pfam" id="PF08543">
    <property type="entry name" value="Phos_pyr_kin"/>
    <property type="match status" value="1"/>
</dbReference>
<evidence type="ECO:0000256" key="8">
    <source>
        <dbReference type="ARBA" id="ARBA00022842"/>
    </source>
</evidence>
<dbReference type="NCBIfam" id="NF009077">
    <property type="entry name" value="PRK12412.1"/>
    <property type="match status" value="1"/>
</dbReference>
<evidence type="ECO:0000256" key="7">
    <source>
        <dbReference type="ARBA" id="ARBA00022840"/>
    </source>
</evidence>
<evidence type="ECO:0000256" key="2">
    <source>
        <dbReference type="ARBA" id="ARBA00012104"/>
    </source>
</evidence>
<dbReference type="InterPro" id="IPR004399">
    <property type="entry name" value="HMP/HMP-P_kinase_dom"/>
</dbReference>
<dbReference type="PANTHER" id="PTHR20858">
    <property type="entry name" value="PHOSPHOMETHYLPYRIMIDINE KINASE"/>
    <property type="match status" value="1"/>
</dbReference>
<evidence type="ECO:0000259" key="14">
    <source>
        <dbReference type="Pfam" id="PF08543"/>
    </source>
</evidence>
<evidence type="ECO:0000256" key="12">
    <source>
        <dbReference type="ARBA" id="ARBA00042531"/>
    </source>
</evidence>
<dbReference type="NCBIfam" id="TIGR00097">
    <property type="entry name" value="HMP-P_kinase"/>
    <property type="match status" value="1"/>
</dbReference>